<keyword evidence="2" id="KW-1185">Reference proteome</keyword>
<name>A0A4Y2PI52_ARAVE</name>
<gene>
    <name evidence="1" type="ORF">AVEN_174933_1</name>
</gene>
<proteinExistence type="predicted"/>
<protein>
    <submittedName>
        <fullName evidence="1">Uncharacterized protein</fullName>
    </submittedName>
</protein>
<dbReference type="EMBL" id="BGPR01132786">
    <property type="protein sequence ID" value="GBN49857.1"/>
    <property type="molecule type" value="Genomic_DNA"/>
</dbReference>
<evidence type="ECO:0000313" key="1">
    <source>
        <dbReference type="EMBL" id="GBN49857.1"/>
    </source>
</evidence>
<accession>A0A4Y2PI52</accession>
<dbReference type="AlphaFoldDB" id="A0A4Y2PI52"/>
<reference evidence="1 2" key="1">
    <citation type="journal article" date="2019" name="Sci. Rep.">
        <title>Orb-weaving spider Araneus ventricosus genome elucidates the spidroin gene catalogue.</title>
        <authorList>
            <person name="Kono N."/>
            <person name="Nakamura H."/>
            <person name="Ohtoshi R."/>
            <person name="Moran D.A.P."/>
            <person name="Shinohara A."/>
            <person name="Yoshida Y."/>
            <person name="Fujiwara M."/>
            <person name="Mori M."/>
            <person name="Tomita M."/>
            <person name="Arakawa K."/>
        </authorList>
    </citation>
    <scope>NUCLEOTIDE SEQUENCE [LARGE SCALE GENOMIC DNA]</scope>
</reference>
<comment type="caution">
    <text evidence="1">The sequence shown here is derived from an EMBL/GenBank/DDBJ whole genome shotgun (WGS) entry which is preliminary data.</text>
</comment>
<dbReference type="OrthoDB" id="7466268at2759"/>
<evidence type="ECO:0000313" key="2">
    <source>
        <dbReference type="Proteomes" id="UP000499080"/>
    </source>
</evidence>
<organism evidence="1 2">
    <name type="scientific">Araneus ventricosus</name>
    <name type="common">Orbweaver spider</name>
    <name type="synonym">Epeira ventricosa</name>
    <dbReference type="NCBI Taxonomy" id="182803"/>
    <lineage>
        <taxon>Eukaryota</taxon>
        <taxon>Metazoa</taxon>
        <taxon>Ecdysozoa</taxon>
        <taxon>Arthropoda</taxon>
        <taxon>Chelicerata</taxon>
        <taxon>Arachnida</taxon>
        <taxon>Araneae</taxon>
        <taxon>Araneomorphae</taxon>
        <taxon>Entelegynae</taxon>
        <taxon>Araneoidea</taxon>
        <taxon>Araneidae</taxon>
        <taxon>Araneus</taxon>
    </lineage>
</organism>
<sequence>MRRLSSMNLSQGKKFSVLERQFLLDQRCPRIGRIGSVDLPVTKGMIKWAERSCKRPGISLSISSYSNTVSHSLSNHSQHFGDGDDVAGFENKAEDNFVKGDMLTKSRGKASKPKLDLTETAIIARR</sequence>
<dbReference type="Proteomes" id="UP000499080">
    <property type="component" value="Unassembled WGS sequence"/>
</dbReference>